<keyword evidence="2" id="KW-0548">Nucleotidyltransferase</keyword>
<accession>A0A699H1D2</accession>
<keyword evidence="2" id="KW-0695">RNA-directed DNA polymerase</keyword>
<feature type="region of interest" description="Disordered" evidence="1">
    <location>
        <begin position="262"/>
        <end position="299"/>
    </location>
</feature>
<sequence>TSNLLKHSERINADFETAKKDLQTKLNNHLVQTAKWRNSFKNLFKLIDSSMSVKTKVGLGFTNCISKNELGWDDSAFSVFTTNSEDVEGRPIFHRFAKTDSMKAVPSPLSGDYTSLSDHIDLDESQMSYGTKSLTSCDSKSVSNDFVSCVDSDKSSEVNTNDFASSDSSVKSSEHKPTDSSSCASTSSVFTSVNEAEFDSNVRTPIKEPIIVHDLPSFTCNSSDTNEPTSRTSCNKNVILIKRQFIPQAVLLRAGKVHIPPVRPQPVRTGKPKVTPVPTGKPKVTPVPTGKPQIPSHQIQSSFQLSAQTCILLQKA</sequence>
<name>A0A699H1D2_TANCI</name>
<dbReference type="GO" id="GO:0003964">
    <property type="term" value="F:RNA-directed DNA polymerase activity"/>
    <property type="evidence" value="ECO:0007669"/>
    <property type="project" value="UniProtKB-KW"/>
</dbReference>
<proteinExistence type="predicted"/>
<protein>
    <submittedName>
        <fullName evidence="2">Ribonuclease H-like domain, reverse transcriptase, RNA-dependent DNA polymerase</fullName>
    </submittedName>
</protein>
<feature type="non-terminal residue" evidence="2">
    <location>
        <position position="1"/>
    </location>
</feature>
<feature type="region of interest" description="Disordered" evidence="1">
    <location>
        <begin position="151"/>
        <end position="186"/>
    </location>
</feature>
<feature type="compositionally biased region" description="Low complexity" evidence="1">
    <location>
        <begin position="266"/>
        <end position="292"/>
    </location>
</feature>
<dbReference type="AlphaFoldDB" id="A0A699H1D2"/>
<evidence type="ECO:0000256" key="1">
    <source>
        <dbReference type="SAM" id="MobiDB-lite"/>
    </source>
</evidence>
<reference evidence="2" key="1">
    <citation type="journal article" date="2019" name="Sci. Rep.">
        <title>Draft genome of Tanacetum cinerariifolium, the natural source of mosquito coil.</title>
        <authorList>
            <person name="Yamashiro T."/>
            <person name="Shiraishi A."/>
            <person name="Satake H."/>
            <person name="Nakayama K."/>
        </authorList>
    </citation>
    <scope>NUCLEOTIDE SEQUENCE</scope>
</reference>
<comment type="caution">
    <text evidence="2">The sequence shown here is derived from an EMBL/GenBank/DDBJ whole genome shotgun (WGS) entry which is preliminary data.</text>
</comment>
<gene>
    <name evidence="2" type="ORF">Tci_278924</name>
</gene>
<evidence type="ECO:0000313" key="2">
    <source>
        <dbReference type="EMBL" id="GEX06949.1"/>
    </source>
</evidence>
<keyword evidence="2" id="KW-0808">Transferase</keyword>
<dbReference type="EMBL" id="BKCJ010087887">
    <property type="protein sequence ID" value="GEX06949.1"/>
    <property type="molecule type" value="Genomic_DNA"/>
</dbReference>
<organism evidence="2">
    <name type="scientific">Tanacetum cinerariifolium</name>
    <name type="common">Dalmatian daisy</name>
    <name type="synonym">Chrysanthemum cinerariifolium</name>
    <dbReference type="NCBI Taxonomy" id="118510"/>
    <lineage>
        <taxon>Eukaryota</taxon>
        <taxon>Viridiplantae</taxon>
        <taxon>Streptophyta</taxon>
        <taxon>Embryophyta</taxon>
        <taxon>Tracheophyta</taxon>
        <taxon>Spermatophyta</taxon>
        <taxon>Magnoliopsida</taxon>
        <taxon>eudicotyledons</taxon>
        <taxon>Gunneridae</taxon>
        <taxon>Pentapetalae</taxon>
        <taxon>asterids</taxon>
        <taxon>campanulids</taxon>
        <taxon>Asterales</taxon>
        <taxon>Asteraceae</taxon>
        <taxon>Asteroideae</taxon>
        <taxon>Anthemideae</taxon>
        <taxon>Anthemidinae</taxon>
        <taxon>Tanacetum</taxon>
    </lineage>
</organism>